<comment type="caution">
    <text evidence="2">The sequence shown here is derived from an EMBL/GenBank/DDBJ whole genome shotgun (WGS) entry which is preliminary data.</text>
</comment>
<reference evidence="2 3" key="1">
    <citation type="submission" date="2021-09" db="EMBL/GenBank/DDBJ databases">
        <title>Isoptericola luteus sp. nov., a novel bacterium isolated from Harbin, the capital city of Heilongjiang province.</title>
        <authorList>
            <person name="Li J."/>
        </authorList>
    </citation>
    <scope>NUCLEOTIDE SEQUENCE [LARGE SCALE GENOMIC DNA]</scope>
    <source>
        <strain evidence="2 3">NEAU-Y5</strain>
    </source>
</reference>
<dbReference type="CDD" id="cd00118">
    <property type="entry name" value="LysM"/>
    <property type="match status" value="1"/>
</dbReference>
<dbReference type="Pfam" id="PF01476">
    <property type="entry name" value="LysM"/>
    <property type="match status" value="1"/>
</dbReference>
<dbReference type="InterPro" id="IPR036779">
    <property type="entry name" value="LysM_dom_sf"/>
</dbReference>
<name>A0ABS7ZFC0_9MICO</name>
<sequence length="113" mass="11839">MATVTSAPGPWGLGGLRLTRRGRGVVTALAAMLAASAGLVGQQAMAEAPRGPVEVRLHTVAPGETLWEYAREVAVTGEDVRDVVAELRELNGLRTVDLRAGQVVLLPADDGER</sequence>
<keyword evidence="3" id="KW-1185">Reference proteome</keyword>
<evidence type="ECO:0000259" key="1">
    <source>
        <dbReference type="Pfam" id="PF01476"/>
    </source>
</evidence>
<dbReference type="Gene3D" id="3.10.350.10">
    <property type="entry name" value="LysM domain"/>
    <property type="match status" value="1"/>
</dbReference>
<dbReference type="RefSeq" id="WP_225564942.1">
    <property type="nucleotide sequence ID" value="NZ_JAIXCQ010000004.1"/>
</dbReference>
<dbReference type="Proteomes" id="UP001319870">
    <property type="component" value="Unassembled WGS sequence"/>
</dbReference>
<gene>
    <name evidence="2" type="ORF">LEP48_07350</name>
</gene>
<accession>A0ABS7ZFC0</accession>
<evidence type="ECO:0000313" key="3">
    <source>
        <dbReference type="Proteomes" id="UP001319870"/>
    </source>
</evidence>
<feature type="domain" description="LysM" evidence="1">
    <location>
        <begin position="58"/>
        <end position="107"/>
    </location>
</feature>
<organism evidence="2 3">
    <name type="scientific">Isoptericola luteus</name>
    <dbReference type="NCBI Taxonomy" id="2879484"/>
    <lineage>
        <taxon>Bacteria</taxon>
        <taxon>Bacillati</taxon>
        <taxon>Actinomycetota</taxon>
        <taxon>Actinomycetes</taxon>
        <taxon>Micrococcales</taxon>
        <taxon>Promicromonosporaceae</taxon>
        <taxon>Isoptericola</taxon>
    </lineage>
</organism>
<evidence type="ECO:0000313" key="2">
    <source>
        <dbReference type="EMBL" id="MCA5893172.1"/>
    </source>
</evidence>
<dbReference type="EMBL" id="JAIXCQ010000004">
    <property type="protein sequence ID" value="MCA5893172.1"/>
    <property type="molecule type" value="Genomic_DNA"/>
</dbReference>
<proteinExistence type="predicted"/>
<dbReference type="InterPro" id="IPR018392">
    <property type="entry name" value="LysM"/>
</dbReference>
<protein>
    <submittedName>
        <fullName evidence="2">LysM peptidoglycan-binding domain-containing protein</fullName>
    </submittedName>
</protein>